<dbReference type="AlphaFoldDB" id="A0A5J6HJV4"/>
<evidence type="ECO:0000313" key="2">
    <source>
        <dbReference type="EMBL" id="QEV18754.1"/>
    </source>
</evidence>
<keyword evidence="3" id="KW-1185">Reference proteome</keyword>
<sequence length="448" mass="48439">MWTAPIWLGIIGFYYFYALHFEDSYQEVINGPLWAPEQVEVALSYFYAFAYAITLGLAVWEGGRLKRDGVWQLVPGRSRYRVAAHTLAPVVAAGWLVLVLPAVMRLIETRLMPTPAAVAPLVMAMGIVCAYTVIGCALGHLTPRMISAPLSAAAVFYVIIYTVKYDAPTWPRHLSGQPDTSLGFGEEYGAATLFAPFLFIAAIAAAVAAWWIRTAGQGRWVIRGGGAVAAVALMATCVNVAGGWAIADGPVTSHHATARCTGTAPRVCMAETGGAVEKLDQVRRQIVTSTSKLRAAGVNVTLPATVSDSLLNGRDRKASSNTTWWLPLSRQAGQAGGGMTAIRYAVLRSSVTFPCTFPASYESAPSADYVVNHDAAMLWAAVVIDADRPYLAWRKGEYGGVFENPRQVLDKVMQRARDALELPARQQTAWFHREQAKACRLADQGAKS</sequence>
<gene>
    <name evidence="2" type="ORF">CP975_15765</name>
</gene>
<evidence type="ECO:0000256" key="1">
    <source>
        <dbReference type="SAM" id="Phobius"/>
    </source>
</evidence>
<protein>
    <submittedName>
        <fullName evidence="2">Uncharacterized protein</fullName>
    </submittedName>
</protein>
<feature type="transmembrane region" description="Helical" evidence="1">
    <location>
        <begin position="82"/>
        <end position="104"/>
    </location>
</feature>
<dbReference type="Proteomes" id="UP000326553">
    <property type="component" value="Chromosome"/>
</dbReference>
<feature type="transmembrane region" description="Helical" evidence="1">
    <location>
        <begin position="116"/>
        <end position="138"/>
    </location>
</feature>
<keyword evidence="1" id="KW-0812">Transmembrane</keyword>
<dbReference type="RefSeq" id="WP_199783251.1">
    <property type="nucleotide sequence ID" value="NZ_LIQN01000467.1"/>
</dbReference>
<feature type="transmembrane region" description="Helical" evidence="1">
    <location>
        <begin position="188"/>
        <end position="212"/>
    </location>
</feature>
<feature type="transmembrane region" description="Helical" evidence="1">
    <location>
        <begin position="145"/>
        <end position="163"/>
    </location>
</feature>
<accession>A0A5J6HJV4</accession>
<feature type="transmembrane region" description="Helical" evidence="1">
    <location>
        <begin position="224"/>
        <end position="247"/>
    </location>
</feature>
<dbReference type="EMBL" id="CP023695">
    <property type="protein sequence ID" value="QEV18754.1"/>
    <property type="molecule type" value="Genomic_DNA"/>
</dbReference>
<name>A0A5J6HJV4_STRAD</name>
<organism evidence="2 3">
    <name type="scientific">Streptomyces alboniger</name>
    <dbReference type="NCBI Taxonomy" id="132473"/>
    <lineage>
        <taxon>Bacteria</taxon>
        <taxon>Bacillati</taxon>
        <taxon>Actinomycetota</taxon>
        <taxon>Actinomycetes</taxon>
        <taxon>Kitasatosporales</taxon>
        <taxon>Streptomycetaceae</taxon>
        <taxon>Streptomyces</taxon>
        <taxon>Streptomyces aurantiacus group</taxon>
    </lineage>
</organism>
<evidence type="ECO:0000313" key="3">
    <source>
        <dbReference type="Proteomes" id="UP000326553"/>
    </source>
</evidence>
<proteinExistence type="predicted"/>
<keyword evidence="1" id="KW-0472">Membrane</keyword>
<reference evidence="2 3" key="1">
    <citation type="submission" date="2017-09" db="EMBL/GenBank/DDBJ databases">
        <authorList>
            <person name="Lee N."/>
            <person name="Cho B.-K."/>
        </authorList>
    </citation>
    <scope>NUCLEOTIDE SEQUENCE [LARGE SCALE GENOMIC DNA]</scope>
    <source>
        <strain evidence="2 3">ATCC 12461</strain>
    </source>
</reference>
<feature type="transmembrane region" description="Helical" evidence="1">
    <location>
        <begin position="42"/>
        <end position="61"/>
    </location>
</feature>
<keyword evidence="1" id="KW-1133">Transmembrane helix</keyword>
<dbReference type="KEGG" id="salw:CP975_15765"/>